<reference evidence="2 3" key="1">
    <citation type="journal article" date="2023" name="G3 (Bethesda)">
        <title>A chromosome-length genome assembly and annotation of blackberry (Rubus argutus, cv. 'Hillquist').</title>
        <authorList>
            <person name="Bruna T."/>
            <person name="Aryal R."/>
            <person name="Dudchenko O."/>
            <person name="Sargent D.J."/>
            <person name="Mead D."/>
            <person name="Buti M."/>
            <person name="Cavallini A."/>
            <person name="Hytonen T."/>
            <person name="Andres J."/>
            <person name="Pham M."/>
            <person name="Weisz D."/>
            <person name="Mascagni F."/>
            <person name="Usai G."/>
            <person name="Natali L."/>
            <person name="Bassil N."/>
            <person name="Fernandez G.E."/>
            <person name="Lomsadze A."/>
            <person name="Armour M."/>
            <person name="Olukolu B."/>
            <person name="Poorten T."/>
            <person name="Britton C."/>
            <person name="Davik J."/>
            <person name="Ashrafi H."/>
            <person name="Aiden E.L."/>
            <person name="Borodovsky M."/>
            <person name="Worthington M."/>
        </authorList>
    </citation>
    <scope>NUCLEOTIDE SEQUENCE [LARGE SCALE GENOMIC DNA]</scope>
    <source>
        <strain evidence="2">PI 553951</strain>
    </source>
</reference>
<feature type="compositionally biased region" description="Polar residues" evidence="1">
    <location>
        <begin position="261"/>
        <end position="278"/>
    </location>
</feature>
<comment type="caution">
    <text evidence="2">The sequence shown here is derived from an EMBL/GenBank/DDBJ whole genome shotgun (WGS) entry which is preliminary data.</text>
</comment>
<proteinExistence type="predicted"/>
<dbReference type="PANTHER" id="PTHR33527">
    <property type="entry name" value="OS07G0274300 PROTEIN"/>
    <property type="match status" value="1"/>
</dbReference>
<accession>A0AAW1XVX9</accession>
<dbReference type="Proteomes" id="UP001457282">
    <property type="component" value="Unassembled WGS sequence"/>
</dbReference>
<feature type="region of interest" description="Disordered" evidence="1">
    <location>
        <begin position="246"/>
        <end position="278"/>
    </location>
</feature>
<dbReference type="AlphaFoldDB" id="A0AAW1XVX9"/>
<evidence type="ECO:0000313" key="3">
    <source>
        <dbReference type="Proteomes" id="UP001457282"/>
    </source>
</evidence>
<dbReference type="EMBL" id="JBEDUW010000003">
    <property type="protein sequence ID" value="KAK9940255.1"/>
    <property type="molecule type" value="Genomic_DNA"/>
</dbReference>
<keyword evidence="3" id="KW-1185">Reference proteome</keyword>
<evidence type="ECO:0000256" key="1">
    <source>
        <dbReference type="SAM" id="MobiDB-lite"/>
    </source>
</evidence>
<name>A0AAW1XVX9_RUBAR</name>
<organism evidence="2 3">
    <name type="scientific">Rubus argutus</name>
    <name type="common">Southern blackberry</name>
    <dbReference type="NCBI Taxonomy" id="59490"/>
    <lineage>
        <taxon>Eukaryota</taxon>
        <taxon>Viridiplantae</taxon>
        <taxon>Streptophyta</taxon>
        <taxon>Embryophyta</taxon>
        <taxon>Tracheophyta</taxon>
        <taxon>Spermatophyta</taxon>
        <taxon>Magnoliopsida</taxon>
        <taxon>eudicotyledons</taxon>
        <taxon>Gunneridae</taxon>
        <taxon>Pentapetalae</taxon>
        <taxon>rosids</taxon>
        <taxon>fabids</taxon>
        <taxon>Rosales</taxon>
        <taxon>Rosaceae</taxon>
        <taxon>Rosoideae</taxon>
        <taxon>Rosoideae incertae sedis</taxon>
        <taxon>Rubus</taxon>
    </lineage>
</organism>
<dbReference type="PANTHER" id="PTHR33527:SF16">
    <property type="entry name" value="RRM DOMAIN-CONTAINING PROTEIN"/>
    <property type="match status" value="1"/>
</dbReference>
<evidence type="ECO:0000313" key="2">
    <source>
        <dbReference type="EMBL" id="KAK9940255.1"/>
    </source>
</evidence>
<sequence>MELRVPDELKGFYSMDRNIYIRLLQHGFDHNHSKLVVAFWYLVDQRNHYKFMAEKIKPIGDAEFNELANETLACLICLITDSNISRPSEFKRLCEVVPNFSLVLGNKEKAKRDMDWLLKEVFEKAFGDIIQQYWLNGLQGTHNWPRYVLPSPAAKMINNREIDWPPEERSLFFTFSKGHPVSREELETLIRGWNFEDRVEEIFMNPPLSARVVCKSPTDVRRIVGDEEGRPVHFSINAKDVRVRQWRPNVNGKDAPKRSQIDSSLPHQQASSQVQSTF</sequence>
<gene>
    <name evidence="2" type="ORF">M0R45_016924</name>
</gene>
<protein>
    <submittedName>
        <fullName evidence="2">Uncharacterized protein</fullName>
    </submittedName>
</protein>